<dbReference type="KEGG" id="cmar:IMCC12053_1919"/>
<dbReference type="Proteomes" id="UP000064920">
    <property type="component" value="Chromosome"/>
</dbReference>
<evidence type="ECO:0000313" key="2">
    <source>
        <dbReference type="Proteomes" id="UP000064920"/>
    </source>
</evidence>
<organism evidence="1 2">
    <name type="scientific">Celeribacter marinus</name>
    <dbReference type="NCBI Taxonomy" id="1397108"/>
    <lineage>
        <taxon>Bacteria</taxon>
        <taxon>Pseudomonadati</taxon>
        <taxon>Pseudomonadota</taxon>
        <taxon>Alphaproteobacteria</taxon>
        <taxon>Rhodobacterales</taxon>
        <taxon>Roseobacteraceae</taxon>
        <taxon>Celeribacter</taxon>
    </lineage>
</organism>
<dbReference type="EMBL" id="CP012023">
    <property type="protein sequence ID" value="ALI55866.1"/>
    <property type="molecule type" value="Genomic_DNA"/>
</dbReference>
<dbReference type="AlphaFoldDB" id="A0A0P0AAX8"/>
<name>A0A0P0AAX8_9RHOB</name>
<gene>
    <name evidence="1" type="ORF">IMCC12053_1919</name>
</gene>
<keyword evidence="2" id="KW-1185">Reference proteome</keyword>
<accession>A0A0P0AAX8</accession>
<protein>
    <submittedName>
        <fullName evidence="1">Uncharacterized protein</fullName>
    </submittedName>
</protein>
<sequence length="43" mass="5200">MPFFVVERQIENGRAPRHMRFATPPCYSIILRSFRVVHWRAAR</sequence>
<reference evidence="1 2" key="1">
    <citation type="submission" date="2015-05" db="EMBL/GenBank/DDBJ databases">
        <authorList>
            <person name="Wang D.B."/>
            <person name="Wang M."/>
        </authorList>
    </citation>
    <scope>NUCLEOTIDE SEQUENCE [LARGE SCALE GENOMIC DNA]</scope>
    <source>
        <strain evidence="1 2">IMCC 12053</strain>
    </source>
</reference>
<dbReference type="STRING" id="1397108.IMCC12053_1919"/>
<dbReference type="PATRIC" id="fig|1397108.4.peg.1963"/>
<proteinExistence type="predicted"/>
<evidence type="ECO:0000313" key="1">
    <source>
        <dbReference type="EMBL" id="ALI55866.1"/>
    </source>
</evidence>